<keyword evidence="3" id="KW-1185">Reference proteome</keyword>
<accession>A0A0C3KBR5</accession>
<dbReference type="HOGENOM" id="CLU_2672924_0_0_1"/>
<organism evidence="2 3">
    <name type="scientific">Tulasnella calospora MUT 4182</name>
    <dbReference type="NCBI Taxonomy" id="1051891"/>
    <lineage>
        <taxon>Eukaryota</taxon>
        <taxon>Fungi</taxon>
        <taxon>Dikarya</taxon>
        <taxon>Basidiomycota</taxon>
        <taxon>Agaricomycotina</taxon>
        <taxon>Agaricomycetes</taxon>
        <taxon>Cantharellales</taxon>
        <taxon>Tulasnellaceae</taxon>
        <taxon>Tulasnella</taxon>
    </lineage>
</organism>
<dbReference type="AlphaFoldDB" id="A0A0C3KBR5"/>
<protein>
    <submittedName>
        <fullName evidence="2">Uncharacterized protein</fullName>
    </submittedName>
</protein>
<feature type="region of interest" description="Disordered" evidence="1">
    <location>
        <begin position="44"/>
        <end position="75"/>
    </location>
</feature>
<reference evidence="3" key="2">
    <citation type="submission" date="2015-01" db="EMBL/GenBank/DDBJ databases">
        <title>Evolutionary Origins and Diversification of the Mycorrhizal Mutualists.</title>
        <authorList>
            <consortium name="DOE Joint Genome Institute"/>
            <consortium name="Mycorrhizal Genomics Consortium"/>
            <person name="Kohler A."/>
            <person name="Kuo A."/>
            <person name="Nagy L.G."/>
            <person name="Floudas D."/>
            <person name="Copeland A."/>
            <person name="Barry K.W."/>
            <person name="Cichocki N."/>
            <person name="Veneault-Fourrey C."/>
            <person name="LaButti K."/>
            <person name="Lindquist E.A."/>
            <person name="Lipzen A."/>
            <person name="Lundell T."/>
            <person name="Morin E."/>
            <person name="Murat C."/>
            <person name="Riley R."/>
            <person name="Ohm R."/>
            <person name="Sun H."/>
            <person name="Tunlid A."/>
            <person name="Henrissat B."/>
            <person name="Grigoriev I.V."/>
            <person name="Hibbett D.S."/>
            <person name="Martin F."/>
        </authorList>
    </citation>
    <scope>NUCLEOTIDE SEQUENCE [LARGE SCALE GENOMIC DNA]</scope>
    <source>
        <strain evidence="3">MUT 4182</strain>
    </source>
</reference>
<sequence>MISVKVTVPATQQLPTSICLIGHCVSHRPDNSISLCTDTNKAPDRGLSGQGSLHSLIRGSGKRHRTGPWHEYKPL</sequence>
<evidence type="ECO:0000256" key="1">
    <source>
        <dbReference type="SAM" id="MobiDB-lite"/>
    </source>
</evidence>
<name>A0A0C3KBR5_9AGAM</name>
<dbReference type="Proteomes" id="UP000054248">
    <property type="component" value="Unassembled WGS sequence"/>
</dbReference>
<evidence type="ECO:0000313" key="3">
    <source>
        <dbReference type="Proteomes" id="UP000054248"/>
    </source>
</evidence>
<evidence type="ECO:0000313" key="2">
    <source>
        <dbReference type="EMBL" id="KIO18853.1"/>
    </source>
</evidence>
<reference evidence="2 3" key="1">
    <citation type="submission" date="2014-04" db="EMBL/GenBank/DDBJ databases">
        <authorList>
            <consortium name="DOE Joint Genome Institute"/>
            <person name="Kuo A."/>
            <person name="Girlanda M."/>
            <person name="Perotto S."/>
            <person name="Kohler A."/>
            <person name="Nagy L.G."/>
            <person name="Floudas D."/>
            <person name="Copeland A."/>
            <person name="Barry K.W."/>
            <person name="Cichocki N."/>
            <person name="Veneault-Fourrey C."/>
            <person name="LaButti K."/>
            <person name="Lindquist E.A."/>
            <person name="Lipzen A."/>
            <person name="Lundell T."/>
            <person name="Morin E."/>
            <person name="Murat C."/>
            <person name="Sun H."/>
            <person name="Tunlid A."/>
            <person name="Henrissat B."/>
            <person name="Grigoriev I.V."/>
            <person name="Hibbett D.S."/>
            <person name="Martin F."/>
            <person name="Nordberg H.P."/>
            <person name="Cantor M.N."/>
            <person name="Hua S.X."/>
        </authorList>
    </citation>
    <scope>NUCLEOTIDE SEQUENCE [LARGE SCALE GENOMIC DNA]</scope>
    <source>
        <strain evidence="2 3">MUT 4182</strain>
    </source>
</reference>
<proteinExistence type="predicted"/>
<dbReference type="EMBL" id="KN823255">
    <property type="protein sequence ID" value="KIO18853.1"/>
    <property type="molecule type" value="Genomic_DNA"/>
</dbReference>
<gene>
    <name evidence="2" type="ORF">M407DRAFT_246369</name>
</gene>